<evidence type="ECO:0000313" key="2">
    <source>
        <dbReference type="Proteomes" id="UP000006793"/>
    </source>
</evidence>
<evidence type="ECO:0000313" key="1">
    <source>
        <dbReference type="EMBL" id="AEH45509.1"/>
    </source>
</evidence>
<dbReference type="Proteomes" id="UP000006793">
    <property type="component" value="Chromosome"/>
</dbReference>
<dbReference type="KEGG" id="tid:Thein_1650"/>
<dbReference type="HOGENOM" id="CLU_2811056_0_0_0"/>
<sequence>MKYLVLLFFLFCVCLFGSVCLSRNAFAEKITLKVFHAGSLSVPFAKMEERPLKKIILILFSILRFGH</sequence>
<proteinExistence type="predicted"/>
<name>F8AB53_THEID</name>
<dbReference type="EMBL" id="CP002683">
    <property type="protein sequence ID" value="AEH45509.1"/>
    <property type="molecule type" value="Genomic_DNA"/>
</dbReference>
<organism evidence="1 2">
    <name type="scientific">Thermodesulfatator indicus (strain DSM 15286 / JCM 11887 / CIR29812)</name>
    <dbReference type="NCBI Taxonomy" id="667014"/>
    <lineage>
        <taxon>Bacteria</taxon>
        <taxon>Pseudomonadati</taxon>
        <taxon>Thermodesulfobacteriota</taxon>
        <taxon>Thermodesulfobacteria</taxon>
        <taxon>Thermodesulfobacteriales</taxon>
        <taxon>Thermodesulfatatoraceae</taxon>
        <taxon>Thermodesulfatator</taxon>
    </lineage>
</organism>
<keyword evidence="2" id="KW-1185">Reference proteome</keyword>
<protein>
    <submittedName>
        <fullName evidence="1">Uncharacterized protein</fullName>
    </submittedName>
</protein>
<reference evidence="2" key="1">
    <citation type="submission" date="2011-04" db="EMBL/GenBank/DDBJ databases">
        <title>The complete genome of Thermodesulfatator indicus DSM 15286.</title>
        <authorList>
            <person name="Lucas S."/>
            <person name="Copeland A."/>
            <person name="Lapidus A."/>
            <person name="Bruce D."/>
            <person name="Goodwin L."/>
            <person name="Pitluck S."/>
            <person name="Peters L."/>
            <person name="Kyrpides N."/>
            <person name="Mavromatis K."/>
            <person name="Pagani I."/>
            <person name="Ivanova N."/>
            <person name="Saunders L."/>
            <person name="Detter J.C."/>
            <person name="Tapia R."/>
            <person name="Han C."/>
            <person name="Land M."/>
            <person name="Hauser L."/>
            <person name="Markowitz V."/>
            <person name="Cheng J.-F."/>
            <person name="Hugenholtz P."/>
            <person name="Woyke T."/>
            <person name="Wu D."/>
            <person name="Spring S."/>
            <person name="Schroeder M."/>
            <person name="Brambilla E."/>
            <person name="Klenk H.-P."/>
            <person name="Eisen J.A."/>
        </authorList>
    </citation>
    <scope>NUCLEOTIDE SEQUENCE [LARGE SCALE GENOMIC DNA]</scope>
    <source>
        <strain evidence="2">DSM 15286 / JCM 11887 / CIR29812</strain>
    </source>
</reference>
<dbReference type="PaxDb" id="667014-Thein_1650"/>
<gene>
    <name evidence="1" type="ordered locus">Thein_1650</name>
</gene>
<dbReference type="InParanoid" id="F8AB53"/>
<dbReference type="AlphaFoldDB" id="F8AB53"/>
<reference evidence="1 2" key="2">
    <citation type="journal article" date="2012" name="Stand. Genomic Sci.">
        <title>Complete genome sequence of the thermophilic sulfate-reducing ocean bacterium Thermodesulfatator indicus type strain (CIR29812(T)).</title>
        <authorList>
            <person name="Anderson I."/>
            <person name="Saunders E."/>
            <person name="Lapidus A."/>
            <person name="Nolan M."/>
            <person name="Lucas S."/>
            <person name="Tice H."/>
            <person name="Del Rio T.G."/>
            <person name="Cheng J.F."/>
            <person name="Han C."/>
            <person name="Tapia R."/>
            <person name="Goodwin L.A."/>
            <person name="Pitluck S."/>
            <person name="Liolios K."/>
            <person name="Mavromatis K."/>
            <person name="Pagani I."/>
            <person name="Ivanova N."/>
            <person name="Mikhailova N."/>
            <person name="Pati A."/>
            <person name="Chen A."/>
            <person name="Palaniappan K."/>
            <person name="Land M."/>
            <person name="Hauser L."/>
            <person name="Jeffries C.D."/>
            <person name="Chang Y.J."/>
            <person name="Brambilla E.M."/>
            <person name="Rohde M."/>
            <person name="Spring S."/>
            <person name="Goker M."/>
            <person name="Detter J.C."/>
            <person name="Woyke T."/>
            <person name="Bristow J."/>
            <person name="Eisen J.A."/>
            <person name="Markowitz V."/>
            <person name="Hugenholtz P."/>
            <person name="Kyrpides N.C."/>
            <person name="Klenk H.P."/>
        </authorList>
    </citation>
    <scope>NUCLEOTIDE SEQUENCE [LARGE SCALE GENOMIC DNA]</scope>
    <source>
        <strain evidence="2">DSM 15286 / JCM 11887 / CIR29812</strain>
    </source>
</reference>
<accession>F8AB53</accession>